<organism evidence="1 2">
    <name type="scientific">Psychrosphaera algicola</name>
    <dbReference type="NCBI Taxonomy" id="3023714"/>
    <lineage>
        <taxon>Bacteria</taxon>
        <taxon>Pseudomonadati</taxon>
        <taxon>Pseudomonadota</taxon>
        <taxon>Gammaproteobacteria</taxon>
        <taxon>Alteromonadales</taxon>
        <taxon>Pseudoalteromonadaceae</taxon>
        <taxon>Psychrosphaera</taxon>
    </lineage>
</organism>
<keyword evidence="2" id="KW-1185">Reference proteome</keyword>
<gene>
    <name evidence="1" type="ORF">PN838_13900</name>
</gene>
<dbReference type="SUPFAM" id="SSF101898">
    <property type="entry name" value="NHL repeat"/>
    <property type="match status" value="1"/>
</dbReference>
<protein>
    <submittedName>
        <fullName evidence="1">Uncharacterized protein</fullName>
    </submittedName>
</protein>
<accession>A0ABT5FDN9</accession>
<dbReference type="RefSeq" id="WP_272181054.1">
    <property type="nucleotide sequence ID" value="NZ_JAQOMS010000002.1"/>
</dbReference>
<evidence type="ECO:0000313" key="1">
    <source>
        <dbReference type="EMBL" id="MDC2889668.1"/>
    </source>
</evidence>
<dbReference type="EMBL" id="JAQOMS010000002">
    <property type="protein sequence ID" value="MDC2889668.1"/>
    <property type="molecule type" value="Genomic_DNA"/>
</dbReference>
<name>A0ABT5FDN9_9GAMM</name>
<proteinExistence type="predicted"/>
<evidence type="ECO:0000313" key="2">
    <source>
        <dbReference type="Proteomes" id="UP001528411"/>
    </source>
</evidence>
<sequence>MKVNPSTMQLKEIKLPDAASKVRRLDIDNAGNIWFVNSALGRLGRYSPDTSAIKEWPSPSGEQSHPYAIAVVDGIVWYNESGKRPDALVRFDPTTEMFQSWAIPSGEIYAGIIRHMRATQSGDLLIHQSSTNKIIRVKITQD</sequence>
<reference evidence="1 2" key="1">
    <citation type="submission" date="2023-01" db="EMBL/GenBank/DDBJ databases">
        <title>Psychrosphaera sp. nov., isolated from marine algae.</title>
        <authorList>
            <person name="Bayburt H."/>
            <person name="Choi B.J."/>
            <person name="Kim J.M."/>
            <person name="Choi D.G."/>
            <person name="Jeon C.O."/>
        </authorList>
    </citation>
    <scope>NUCLEOTIDE SEQUENCE [LARGE SCALE GENOMIC DNA]</scope>
    <source>
        <strain evidence="1 2">G1-22</strain>
    </source>
</reference>
<dbReference type="Gene3D" id="2.130.10.10">
    <property type="entry name" value="YVTN repeat-like/Quinoprotein amine dehydrogenase"/>
    <property type="match status" value="1"/>
</dbReference>
<comment type="caution">
    <text evidence="1">The sequence shown here is derived from an EMBL/GenBank/DDBJ whole genome shotgun (WGS) entry which is preliminary data.</text>
</comment>
<dbReference type="InterPro" id="IPR015943">
    <property type="entry name" value="WD40/YVTN_repeat-like_dom_sf"/>
</dbReference>
<dbReference type="Proteomes" id="UP001528411">
    <property type="component" value="Unassembled WGS sequence"/>
</dbReference>